<dbReference type="Proteomes" id="UP000005990">
    <property type="component" value="Unassembled WGS sequence"/>
</dbReference>
<reference evidence="1 2" key="1">
    <citation type="submission" date="2010-10" db="EMBL/GenBank/DDBJ databases">
        <authorList>
            <person name="Durkin A.S."/>
            <person name="Madupu R."/>
            <person name="Torralba M."/>
            <person name="Gillis M."/>
            <person name="Methe B."/>
            <person name="Sutton G."/>
            <person name="Nelson K.E."/>
        </authorList>
    </citation>
    <scope>NUCLEOTIDE SEQUENCE [LARGE SCALE GENOMIC DNA]</scope>
    <source>
        <strain evidence="1 2">ACS-139-V-Col8</strain>
    </source>
</reference>
<keyword evidence="2" id="KW-1185">Reference proteome</keyword>
<accession>E4KNS5</accession>
<dbReference type="AlphaFoldDB" id="E4KNS5"/>
<dbReference type="OrthoDB" id="2139536at2"/>
<protein>
    <submittedName>
        <fullName evidence="1">Uncharacterized protein</fullName>
    </submittedName>
</protein>
<name>E4KNS5_9LACT</name>
<comment type="caution">
    <text evidence="1">The sequence shown here is derived from an EMBL/GenBank/DDBJ whole genome shotgun (WGS) entry which is preliminary data.</text>
</comment>
<evidence type="ECO:0000313" key="1">
    <source>
        <dbReference type="EMBL" id="EFR30997.1"/>
    </source>
</evidence>
<sequence>MYYYFEKNKGKWHVKLDGKDKDLLDSFLQVEGASFADLIMDAIQEVKTSRQKSEFSGNTFSLNLDSNQALISDELGEQEIKLTSQDFISIFLFWSRLSRR</sequence>
<evidence type="ECO:0000313" key="2">
    <source>
        <dbReference type="Proteomes" id="UP000005990"/>
    </source>
</evidence>
<dbReference type="RefSeq" id="WP_006418200.1">
    <property type="nucleotide sequence ID" value="NZ_AENN01000015.1"/>
</dbReference>
<organism evidence="1 2">
    <name type="scientific">Eremococcus coleocola ACS-139-V-Col8</name>
    <dbReference type="NCBI Taxonomy" id="908337"/>
    <lineage>
        <taxon>Bacteria</taxon>
        <taxon>Bacillati</taxon>
        <taxon>Bacillota</taxon>
        <taxon>Bacilli</taxon>
        <taxon>Lactobacillales</taxon>
        <taxon>Aerococcaceae</taxon>
        <taxon>Eremococcus</taxon>
    </lineage>
</organism>
<dbReference type="EMBL" id="AENN01000015">
    <property type="protein sequence ID" value="EFR30997.1"/>
    <property type="molecule type" value="Genomic_DNA"/>
</dbReference>
<proteinExistence type="predicted"/>
<gene>
    <name evidence="1" type="ORF">HMPREF9257_1206</name>
</gene>
<dbReference type="STRING" id="908337.HMPREF9257_1206"/>